<organism evidence="3 4">
    <name type="scientific">Candidatus Paraluminiphilus aquimaris</name>
    <dbReference type="NCBI Taxonomy" id="2518994"/>
    <lineage>
        <taxon>Bacteria</taxon>
        <taxon>Pseudomonadati</taxon>
        <taxon>Pseudomonadota</taxon>
        <taxon>Gammaproteobacteria</taxon>
        <taxon>Cellvibrionales</taxon>
        <taxon>Halieaceae</taxon>
        <taxon>Candidatus Paraluminiphilus</taxon>
    </lineage>
</organism>
<dbReference type="Proteomes" id="UP001317963">
    <property type="component" value="Chromosome"/>
</dbReference>
<dbReference type="CDD" id="cd05233">
    <property type="entry name" value="SDR_c"/>
    <property type="match status" value="1"/>
</dbReference>
<dbReference type="RefSeq" id="WP_279241864.1">
    <property type="nucleotide sequence ID" value="NZ_CP036501.1"/>
</dbReference>
<proteinExistence type="inferred from homology"/>
<dbReference type="PRINTS" id="PR00081">
    <property type="entry name" value="GDHRDH"/>
</dbReference>
<dbReference type="PANTHER" id="PTHR43477:SF1">
    <property type="entry name" value="DIHYDROANTICAPSIN 7-DEHYDROGENASE"/>
    <property type="match status" value="1"/>
</dbReference>
<protein>
    <submittedName>
        <fullName evidence="3">SDR family oxidoreductase</fullName>
    </submittedName>
</protein>
<reference evidence="3 4" key="1">
    <citation type="submission" date="2019-02" db="EMBL/GenBank/DDBJ databases">
        <title>Halieaceae_genomes.</title>
        <authorList>
            <person name="Li S.-H."/>
        </authorList>
    </citation>
    <scope>NUCLEOTIDE SEQUENCE [LARGE SCALE GENOMIC DNA]</scope>
    <source>
        <strain evidence="3 4">JH123</strain>
    </source>
</reference>
<dbReference type="InterPro" id="IPR002347">
    <property type="entry name" value="SDR_fam"/>
</dbReference>
<keyword evidence="2" id="KW-0560">Oxidoreductase</keyword>
<evidence type="ECO:0000313" key="3">
    <source>
        <dbReference type="EMBL" id="UZP75377.1"/>
    </source>
</evidence>
<dbReference type="EMBL" id="CP036501">
    <property type="protein sequence ID" value="UZP75377.1"/>
    <property type="molecule type" value="Genomic_DNA"/>
</dbReference>
<gene>
    <name evidence="3" type="ORF">E0F26_11795</name>
</gene>
<dbReference type="Gene3D" id="3.40.50.720">
    <property type="entry name" value="NAD(P)-binding Rossmann-like Domain"/>
    <property type="match status" value="1"/>
</dbReference>
<evidence type="ECO:0000256" key="1">
    <source>
        <dbReference type="ARBA" id="ARBA00006484"/>
    </source>
</evidence>
<dbReference type="SUPFAM" id="SSF51735">
    <property type="entry name" value="NAD(P)-binding Rossmann-fold domains"/>
    <property type="match status" value="1"/>
</dbReference>
<name>A0ABY6Q7W5_9GAMM</name>
<evidence type="ECO:0000256" key="2">
    <source>
        <dbReference type="ARBA" id="ARBA00023002"/>
    </source>
</evidence>
<keyword evidence="4" id="KW-1185">Reference proteome</keyword>
<dbReference type="InterPro" id="IPR051122">
    <property type="entry name" value="SDR_DHRS6-like"/>
</dbReference>
<sequence>MSKTAIITGASSGIGAATAHRFIELGHKVINIARRASPVEGVINISADLSTEEGAKRAALEAAESAVKGESISLVHNASLMLKDTVRECDTADLMRVLAVNVAAVNTLNRELLPHMVAGSSILYVGSTLSEKAVAGAHSYVISKHAQLGQMRATCQDLIGAEIHTAMICPGFTDTEMLKQHLGGDTELMHEIGSQNSFGRLVTPDEIASVITWAHQSPVVNGTVIHANLGQMER</sequence>
<evidence type="ECO:0000313" key="4">
    <source>
        <dbReference type="Proteomes" id="UP001317963"/>
    </source>
</evidence>
<dbReference type="Pfam" id="PF00106">
    <property type="entry name" value="adh_short"/>
    <property type="match status" value="1"/>
</dbReference>
<dbReference type="PANTHER" id="PTHR43477">
    <property type="entry name" value="DIHYDROANTICAPSIN 7-DEHYDROGENASE"/>
    <property type="match status" value="1"/>
</dbReference>
<comment type="similarity">
    <text evidence="1">Belongs to the short-chain dehydrogenases/reductases (SDR) family.</text>
</comment>
<accession>A0ABY6Q7W5</accession>
<dbReference type="InterPro" id="IPR036291">
    <property type="entry name" value="NAD(P)-bd_dom_sf"/>
</dbReference>